<protein>
    <submittedName>
        <fullName evidence="6">Amino acid permease</fullName>
    </submittedName>
</protein>
<gene>
    <name evidence="6" type="ORF">MOO47_05560</name>
</gene>
<feature type="transmembrane region" description="Helical" evidence="5">
    <location>
        <begin position="413"/>
        <end position="431"/>
    </location>
</feature>
<feature type="transmembrane region" description="Helical" evidence="5">
    <location>
        <begin position="330"/>
        <end position="348"/>
    </location>
</feature>
<evidence type="ECO:0000256" key="2">
    <source>
        <dbReference type="ARBA" id="ARBA00022692"/>
    </source>
</evidence>
<name>A0ABY4PC50_9LACO</name>
<keyword evidence="2 5" id="KW-0812">Transmembrane</keyword>
<dbReference type="InterPro" id="IPR050598">
    <property type="entry name" value="AminoAcid_Transporter"/>
</dbReference>
<feature type="transmembrane region" description="Helical" evidence="5">
    <location>
        <begin position="89"/>
        <end position="110"/>
    </location>
</feature>
<keyword evidence="7" id="KW-1185">Reference proteome</keyword>
<feature type="transmembrane region" description="Helical" evidence="5">
    <location>
        <begin position="153"/>
        <end position="171"/>
    </location>
</feature>
<feature type="transmembrane region" description="Helical" evidence="5">
    <location>
        <begin position="191"/>
        <end position="213"/>
    </location>
</feature>
<feature type="transmembrane region" description="Helical" evidence="5">
    <location>
        <begin position="279"/>
        <end position="297"/>
    </location>
</feature>
<evidence type="ECO:0000256" key="1">
    <source>
        <dbReference type="ARBA" id="ARBA00004141"/>
    </source>
</evidence>
<feature type="transmembrane region" description="Helical" evidence="5">
    <location>
        <begin position="47"/>
        <end position="68"/>
    </location>
</feature>
<dbReference type="PANTHER" id="PTHR11785:SF512">
    <property type="entry name" value="SOBREMESA, ISOFORM B"/>
    <property type="match status" value="1"/>
</dbReference>
<dbReference type="EMBL" id="CP093365">
    <property type="protein sequence ID" value="UQS83243.1"/>
    <property type="molecule type" value="Genomic_DNA"/>
</dbReference>
<evidence type="ECO:0000313" key="6">
    <source>
        <dbReference type="EMBL" id="UQS83243.1"/>
    </source>
</evidence>
<evidence type="ECO:0000256" key="4">
    <source>
        <dbReference type="ARBA" id="ARBA00023136"/>
    </source>
</evidence>
<evidence type="ECO:0000256" key="3">
    <source>
        <dbReference type="ARBA" id="ARBA00022989"/>
    </source>
</evidence>
<feature type="transmembrane region" description="Helical" evidence="5">
    <location>
        <begin position="122"/>
        <end position="141"/>
    </location>
</feature>
<reference evidence="6 7" key="1">
    <citation type="journal article" date="2022" name="Int. J. Syst. Evol. Microbiol.">
        <title>Apilactobacillus apisilvae sp. nov., Nicolia spurrieriana gen. nov. sp. nov., Bombilactobacillus folatiphilus sp. nov. and Bombilactobacillus thymidiniphilus sp. nov., four new lactic acid bacterial isolates from stingless bees Tetragonula carbonaria and Austroplebeia australis.</title>
        <authorList>
            <person name="Oliphant S.A."/>
            <person name="Watson-Haigh N.S."/>
            <person name="Sumby K.M."/>
            <person name="Gardner J."/>
            <person name="Groom S."/>
            <person name="Jiranek V."/>
        </authorList>
    </citation>
    <scope>NUCLEOTIDE SEQUENCE [LARGE SCALE GENOMIC DNA]</scope>
    <source>
        <strain evidence="6 7">SG4_A1</strain>
    </source>
</reference>
<dbReference type="Proteomes" id="UP000831947">
    <property type="component" value="Chromosome"/>
</dbReference>
<dbReference type="Gene3D" id="1.20.1740.10">
    <property type="entry name" value="Amino acid/polyamine transporter I"/>
    <property type="match status" value="1"/>
</dbReference>
<proteinExistence type="predicted"/>
<keyword evidence="4 5" id="KW-0472">Membrane</keyword>
<dbReference type="PANTHER" id="PTHR11785">
    <property type="entry name" value="AMINO ACID TRANSPORTER"/>
    <property type="match status" value="1"/>
</dbReference>
<feature type="transmembrane region" description="Helical" evidence="5">
    <location>
        <begin position="225"/>
        <end position="244"/>
    </location>
</feature>
<dbReference type="InterPro" id="IPR002293">
    <property type="entry name" value="AA/rel_permease1"/>
</dbReference>
<evidence type="ECO:0000256" key="5">
    <source>
        <dbReference type="SAM" id="Phobius"/>
    </source>
</evidence>
<accession>A0ABY4PC50</accession>
<feature type="transmembrane region" description="Helical" evidence="5">
    <location>
        <begin position="386"/>
        <end position="407"/>
    </location>
</feature>
<organism evidence="6 7">
    <name type="scientific">Bombilactobacillus thymidiniphilus</name>
    <dbReference type="NCBI Taxonomy" id="2923363"/>
    <lineage>
        <taxon>Bacteria</taxon>
        <taxon>Bacillati</taxon>
        <taxon>Bacillota</taxon>
        <taxon>Bacilli</taxon>
        <taxon>Lactobacillales</taxon>
        <taxon>Lactobacillaceae</taxon>
        <taxon>Bombilactobacillus</taxon>
    </lineage>
</organism>
<evidence type="ECO:0000313" key="7">
    <source>
        <dbReference type="Proteomes" id="UP000831947"/>
    </source>
</evidence>
<comment type="subcellular location">
    <subcellularLocation>
        <location evidence="1">Membrane</location>
        <topology evidence="1">Multi-pass membrane protein</topology>
    </subcellularLocation>
</comment>
<feature type="transmembrane region" description="Helical" evidence="5">
    <location>
        <begin position="354"/>
        <end position="374"/>
    </location>
</feature>
<sequence>MKIMKRQLTLTSALATVMGTVIGGGAFFKIATITALTHSTSLTLFVWLLAGIIAITAGLCIAELAAAFPENGGPVKYLQEIYGSKISFLFGWSLIIIYYPANIAALAIVFATQAINLLNLPLANPIPLAILTTLSILLINWLGTRFSGWVQKLTLIVKLLPIFILIIASLVDTHPVQVHLWPLTNGTHTSFISALSQALLATLFAYDGWLSIGNLAGELKNPAKNLTRAIIGGLVAITIIYLLLNLSFLRTLPLNQIIGNQNTAFLTAQKLLGNSGGKILTLGILISVYGAINGHCITGSRMPYAMGANQQLPKAQFFAKLSPITKMPTNSLLFEGIIAIIMIFSGTFDSLTDMLVYISWIFSILLFIGVFKLRKNKPDLLRPYKTFGYPLTPILAILGGLFIIITTTITKPSLAIIGILLTLSGLPIYYWQNK</sequence>
<dbReference type="Pfam" id="PF13520">
    <property type="entry name" value="AA_permease_2"/>
    <property type="match status" value="1"/>
</dbReference>
<keyword evidence="3 5" id="KW-1133">Transmembrane helix</keyword>
<dbReference type="PIRSF" id="PIRSF006060">
    <property type="entry name" value="AA_transporter"/>
    <property type="match status" value="1"/>
</dbReference>